<organism evidence="1 2">
    <name type="scientific">Staurois parvus</name>
    <dbReference type="NCBI Taxonomy" id="386267"/>
    <lineage>
        <taxon>Eukaryota</taxon>
        <taxon>Metazoa</taxon>
        <taxon>Chordata</taxon>
        <taxon>Craniata</taxon>
        <taxon>Vertebrata</taxon>
        <taxon>Euteleostomi</taxon>
        <taxon>Amphibia</taxon>
        <taxon>Batrachia</taxon>
        <taxon>Anura</taxon>
        <taxon>Neobatrachia</taxon>
        <taxon>Ranoidea</taxon>
        <taxon>Ranidae</taxon>
        <taxon>Staurois</taxon>
    </lineage>
</organism>
<sequence length="48" mass="6335">YKRIWVFFFSTKKITNKFWPRFIMKYYLFAKFYKKNTFFQNFWTFSFT</sequence>
<keyword evidence="2" id="KW-1185">Reference proteome</keyword>
<feature type="non-terminal residue" evidence="1">
    <location>
        <position position="1"/>
    </location>
</feature>
<gene>
    <name evidence="1" type="ORF">SPARVUS_LOCUS5304596</name>
</gene>
<evidence type="ECO:0000313" key="1">
    <source>
        <dbReference type="EMBL" id="CAI9560680.1"/>
    </source>
</evidence>
<protein>
    <submittedName>
        <fullName evidence="1">Uncharacterized protein</fullName>
    </submittedName>
</protein>
<dbReference type="EMBL" id="CATNWA010010828">
    <property type="protein sequence ID" value="CAI9560680.1"/>
    <property type="molecule type" value="Genomic_DNA"/>
</dbReference>
<proteinExistence type="predicted"/>
<accession>A0ABN9CKL2</accession>
<evidence type="ECO:0000313" key="2">
    <source>
        <dbReference type="Proteomes" id="UP001162483"/>
    </source>
</evidence>
<name>A0ABN9CKL2_9NEOB</name>
<comment type="caution">
    <text evidence="1">The sequence shown here is derived from an EMBL/GenBank/DDBJ whole genome shotgun (WGS) entry which is preliminary data.</text>
</comment>
<dbReference type="Proteomes" id="UP001162483">
    <property type="component" value="Unassembled WGS sequence"/>
</dbReference>
<reference evidence="1" key="1">
    <citation type="submission" date="2023-05" db="EMBL/GenBank/DDBJ databases">
        <authorList>
            <person name="Stuckert A."/>
        </authorList>
    </citation>
    <scope>NUCLEOTIDE SEQUENCE</scope>
</reference>